<proteinExistence type="inferred from homology"/>
<keyword evidence="5" id="KW-0573">Peptidoglycan synthesis</keyword>
<keyword evidence="8" id="KW-1133">Transmembrane helix</keyword>
<dbReference type="Pfam" id="PF00768">
    <property type="entry name" value="Peptidase_S11"/>
    <property type="match status" value="1"/>
</dbReference>
<evidence type="ECO:0000256" key="4">
    <source>
        <dbReference type="ARBA" id="ARBA00022960"/>
    </source>
</evidence>
<evidence type="ECO:0000313" key="10">
    <source>
        <dbReference type="EMBL" id="MDQ0162366.1"/>
    </source>
</evidence>
<dbReference type="SUPFAM" id="SSF56601">
    <property type="entry name" value="beta-lactamase/transpeptidase-like"/>
    <property type="match status" value="1"/>
</dbReference>
<keyword evidence="11" id="KW-1185">Reference proteome</keyword>
<evidence type="ECO:0000256" key="7">
    <source>
        <dbReference type="RuleBase" id="RU004016"/>
    </source>
</evidence>
<keyword evidence="8" id="KW-0812">Transmembrane</keyword>
<protein>
    <submittedName>
        <fullName evidence="10">D-alanyl-D-alanine carboxypeptidase</fullName>
        <ecNumber evidence="10">3.4.16.4</ecNumber>
    </submittedName>
</protein>
<evidence type="ECO:0000256" key="8">
    <source>
        <dbReference type="SAM" id="Phobius"/>
    </source>
</evidence>
<keyword evidence="2" id="KW-0732">Signal</keyword>
<organism evidence="10 11">
    <name type="scientific">Aeribacillus alveayuensis</name>
    <dbReference type="NCBI Taxonomy" id="279215"/>
    <lineage>
        <taxon>Bacteria</taxon>
        <taxon>Bacillati</taxon>
        <taxon>Bacillota</taxon>
        <taxon>Bacilli</taxon>
        <taxon>Bacillales</taxon>
        <taxon>Bacillaceae</taxon>
        <taxon>Aeribacillus</taxon>
    </lineage>
</organism>
<dbReference type="InterPro" id="IPR012338">
    <property type="entry name" value="Beta-lactam/transpept-like"/>
</dbReference>
<evidence type="ECO:0000256" key="3">
    <source>
        <dbReference type="ARBA" id="ARBA00022801"/>
    </source>
</evidence>
<dbReference type="InterPro" id="IPR018044">
    <property type="entry name" value="Peptidase_S11"/>
</dbReference>
<keyword evidence="8" id="KW-0472">Membrane</keyword>
<dbReference type="EC" id="3.4.16.4" evidence="10"/>
<evidence type="ECO:0000256" key="6">
    <source>
        <dbReference type="ARBA" id="ARBA00023316"/>
    </source>
</evidence>
<evidence type="ECO:0000256" key="5">
    <source>
        <dbReference type="ARBA" id="ARBA00022984"/>
    </source>
</evidence>
<accession>A0ABT9VN16</accession>
<dbReference type="GO" id="GO:0009002">
    <property type="term" value="F:serine-type D-Ala-D-Ala carboxypeptidase activity"/>
    <property type="evidence" value="ECO:0007669"/>
    <property type="project" value="UniProtKB-EC"/>
</dbReference>
<evidence type="ECO:0000256" key="2">
    <source>
        <dbReference type="ARBA" id="ARBA00022729"/>
    </source>
</evidence>
<keyword evidence="3 10" id="KW-0378">Hydrolase</keyword>
<reference evidence="10 11" key="1">
    <citation type="submission" date="2023-07" db="EMBL/GenBank/DDBJ databases">
        <title>Genomic Encyclopedia of Type Strains, Phase IV (KMG-IV): sequencing the most valuable type-strain genomes for metagenomic binning, comparative biology and taxonomic classification.</title>
        <authorList>
            <person name="Goeker M."/>
        </authorList>
    </citation>
    <scope>NUCLEOTIDE SEQUENCE [LARGE SCALE GENOMIC DNA]</scope>
    <source>
        <strain evidence="10 11">DSM 19092</strain>
    </source>
</reference>
<keyword evidence="6" id="KW-0961">Cell wall biogenesis/degradation</keyword>
<gene>
    <name evidence="10" type="ORF">J2S06_001443</name>
</gene>
<evidence type="ECO:0000256" key="1">
    <source>
        <dbReference type="ARBA" id="ARBA00007164"/>
    </source>
</evidence>
<comment type="caution">
    <text evidence="10">The sequence shown here is derived from an EMBL/GenBank/DDBJ whole genome shotgun (WGS) entry which is preliminary data.</text>
</comment>
<evidence type="ECO:0000313" key="11">
    <source>
        <dbReference type="Proteomes" id="UP001225646"/>
    </source>
</evidence>
<feature type="transmembrane region" description="Helical" evidence="8">
    <location>
        <begin position="363"/>
        <end position="383"/>
    </location>
</feature>
<keyword evidence="4" id="KW-0133">Cell shape</keyword>
<dbReference type="Gene3D" id="3.40.710.10">
    <property type="entry name" value="DD-peptidase/beta-lactamase superfamily"/>
    <property type="match status" value="1"/>
</dbReference>
<dbReference type="PANTHER" id="PTHR21581:SF6">
    <property type="entry name" value="TRAFFICKING PROTEIN PARTICLE COMPLEX SUBUNIT 12"/>
    <property type="match status" value="1"/>
</dbReference>
<dbReference type="EMBL" id="JAUSTR010000004">
    <property type="protein sequence ID" value="MDQ0162366.1"/>
    <property type="molecule type" value="Genomic_DNA"/>
</dbReference>
<dbReference type="Proteomes" id="UP001225646">
    <property type="component" value="Unassembled WGS sequence"/>
</dbReference>
<dbReference type="InterPro" id="IPR001967">
    <property type="entry name" value="Peptidase_S11_N"/>
</dbReference>
<dbReference type="PRINTS" id="PR00725">
    <property type="entry name" value="DADACBPTASE1"/>
</dbReference>
<keyword evidence="10" id="KW-0645">Protease</keyword>
<keyword evidence="10" id="KW-0121">Carboxypeptidase</keyword>
<dbReference type="PANTHER" id="PTHR21581">
    <property type="entry name" value="D-ALANYL-D-ALANINE CARBOXYPEPTIDASE"/>
    <property type="match status" value="1"/>
</dbReference>
<feature type="domain" description="Peptidase S11 D-alanyl-D-alanine carboxypeptidase A N-terminal" evidence="9">
    <location>
        <begin position="29"/>
        <end position="256"/>
    </location>
</feature>
<comment type="similarity">
    <text evidence="1 7">Belongs to the peptidase S11 family.</text>
</comment>
<name>A0ABT9VN16_9BACI</name>
<evidence type="ECO:0000259" key="9">
    <source>
        <dbReference type="Pfam" id="PF00768"/>
    </source>
</evidence>
<sequence length="388" mass="43852">MREFIFGFVLFISLFAIGAETVFGSNRELSNPTISSEAAIVIEAKTGKVLFEKNSKTQLLPASITKIATAIYAIEKGNLNDMVTVSENARNVEGTRVYLEIGEQVSLKKLIQGLLINSGNDAGVAIAEHLDGSVEHFANNLNQYLRDTIGVVNTHFENPHGLYHPNHLTTAEDMAKITQYAMQNKVFREIFSTKEIRWKGQAWDTTIYTHHKLMREKPYEGVNGGKTGYIKQSGHTLVTTAQRKNLNIIVVTMKAPSQNSAYRDTEKLLDYAFNNFQNTIIQKNTQFTTEENHFINDESLYITHQIGEKVKEDIYQNGLLKVTNEHNEILGSFQLKKLKTINDKNDSSKEILLEQNKVLDINLNYLVLVAIFVSLGIMGLLFFETRKI</sequence>